<accession>A0A6A4HQU9</accession>
<organism evidence="1 2">
    <name type="scientific">Gymnopus androsaceus JB14</name>
    <dbReference type="NCBI Taxonomy" id="1447944"/>
    <lineage>
        <taxon>Eukaryota</taxon>
        <taxon>Fungi</taxon>
        <taxon>Dikarya</taxon>
        <taxon>Basidiomycota</taxon>
        <taxon>Agaricomycotina</taxon>
        <taxon>Agaricomycetes</taxon>
        <taxon>Agaricomycetidae</taxon>
        <taxon>Agaricales</taxon>
        <taxon>Marasmiineae</taxon>
        <taxon>Omphalotaceae</taxon>
        <taxon>Gymnopus</taxon>
    </lineage>
</organism>
<evidence type="ECO:0000313" key="2">
    <source>
        <dbReference type="Proteomes" id="UP000799118"/>
    </source>
</evidence>
<evidence type="ECO:0000313" key="1">
    <source>
        <dbReference type="EMBL" id="KAE9399404.1"/>
    </source>
</evidence>
<dbReference type="OrthoDB" id="2999415at2759"/>
<name>A0A6A4HQU9_9AGAR</name>
<protein>
    <submittedName>
        <fullName evidence="1">Uncharacterized protein</fullName>
    </submittedName>
</protein>
<keyword evidence="2" id="KW-1185">Reference proteome</keyword>
<dbReference type="Proteomes" id="UP000799118">
    <property type="component" value="Unassembled WGS sequence"/>
</dbReference>
<sequence>MELTLPYELLHHILGVTLADCVHQICFPKSPDSDLNWELNALTTLSLCSRDFRDITVDICQKMYGPPDEGMSLVRSAKARLKFMQSSAKLELSVNPIIFDEDLIKTPFLHWYLLLLSTIQMRRFMKVPTVPELFRLMNAAVQRSFDTIQARRFQPTEMFTTLSVATQLQQELISLSFHIVHEAECLKGHLSELQNVDLKQSTFDSGAHVHLDLIGAGLYSIQGYIEQYTENAAIALHLTGPEVNVHELPGVMDTLKRIPAVVESFEHDDAFHRTVIMDVLDEIMNDWPTQNPTEDIF</sequence>
<dbReference type="EMBL" id="ML769470">
    <property type="protein sequence ID" value="KAE9399404.1"/>
    <property type="molecule type" value="Genomic_DNA"/>
</dbReference>
<proteinExistence type="predicted"/>
<gene>
    <name evidence="1" type="ORF">BT96DRAFT_1019555</name>
</gene>
<dbReference type="AlphaFoldDB" id="A0A6A4HQU9"/>
<reference evidence="1" key="1">
    <citation type="journal article" date="2019" name="Environ. Microbiol.">
        <title>Fungal ecological strategies reflected in gene transcription - a case study of two litter decomposers.</title>
        <authorList>
            <person name="Barbi F."/>
            <person name="Kohler A."/>
            <person name="Barry K."/>
            <person name="Baskaran P."/>
            <person name="Daum C."/>
            <person name="Fauchery L."/>
            <person name="Ihrmark K."/>
            <person name="Kuo A."/>
            <person name="LaButti K."/>
            <person name="Lipzen A."/>
            <person name="Morin E."/>
            <person name="Grigoriev I.V."/>
            <person name="Henrissat B."/>
            <person name="Lindahl B."/>
            <person name="Martin F."/>
        </authorList>
    </citation>
    <scope>NUCLEOTIDE SEQUENCE</scope>
    <source>
        <strain evidence="1">JB14</strain>
    </source>
</reference>